<accession>A0A9P7FMT9</accession>
<dbReference type="OrthoDB" id="2906736at2759"/>
<sequence>MPDRDVTHHILTYLITHDRPRSFQQFGTAALTVNNNKNINDVGAELFHEHEYATVSDRQGTITLNAAAKSFTILLPAAGGFPALRNDSTLAGGVPGTVLQDLNNAAGILYTGRSFPSGTNQCWIQQYPPTQGNTIGRTVVEFYSDTEGITGVVSTTVRTASCMMYSNQRSISMAPIQFKTNVDNSGLSGSGEWV</sequence>
<comment type="caution">
    <text evidence="1">The sequence shown here is derived from an EMBL/GenBank/DDBJ whole genome shotgun (WGS) entry which is preliminary data.</text>
</comment>
<dbReference type="Proteomes" id="UP000717328">
    <property type="component" value="Unassembled WGS sequence"/>
</dbReference>
<gene>
    <name evidence="1" type="ORF">H0H81_000473</name>
</gene>
<proteinExistence type="predicted"/>
<dbReference type="AlphaFoldDB" id="A0A9P7FMT9"/>
<evidence type="ECO:0000313" key="1">
    <source>
        <dbReference type="EMBL" id="KAG5634862.1"/>
    </source>
</evidence>
<dbReference type="EMBL" id="JABCKI010006247">
    <property type="protein sequence ID" value="KAG5634862.1"/>
    <property type="molecule type" value="Genomic_DNA"/>
</dbReference>
<keyword evidence="2" id="KW-1185">Reference proteome</keyword>
<organism evidence="1 2">
    <name type="scientific">Sphagnurus paluster</name>
    <dbReference type="NCBI Taxonomy" id="117069"/>
    <lineage>
        <taxon>Eukaryota</taxon>
        <taxon>Fungi</taxon>
        <taxon>Dikarya</taxon>
        <taxon>Basidiomycota</taxon>
        <taxon>Agaricomycotina</taxon>
        <taxon>Agaricomycetes</taxon>
        <taxon>Agaricomycetidae</taxon>
        <taxon>Agaricales</taxon>
        <taxon>Tricholomatineae</taxon>
        <taxon>Lyophyllaceae</taxon>
        <taxon>Sphagnurus</taxon>
    </lineage>
</organism>
<reference evidence="1" key="2">
    <citation type="submission" date="2021-10" db="EMBL/GenBank/DDBJ databases">
        <title>Phylogenomics reveals ancestral predisposition of the termite-cultivated fungus Termitomyces towards a domesticated lifestyle.</title>
        <authorList>
            <person name="Auxier B."/>
            <person name="Grum-Grzhimaylo A."/>
            <person name="Cardenas M.E."/>
            <person name="Lodge J.D."/>
            <person name="Laessoe T."/>
            <person name="Pedersen O."/>
            <person name="Smith M.E."/>
            <person name="Kuyper T.W."/>
            <person name="Franco-Molano E.A."/>
            <person name="Baroni T.J."/>
            <person name="Aanen D.K."/>
        </authorList>
    </citation>
    <scope>NUCLEOTIDE SEQUENCE</scope>
    <source>
        <strain evidence="1">D49</strain>
    </source>
</reference>
<name>A0A9P7FMT9_9AGAR</name>
<reference evidence="1" key="1">
    <citation type="submission" date="2021-02" db="EMBL/GenBank/DDBJ databases">
        <authorList>
            <person name="Nieuwenhuis M."/>
            <person name="Van De Peppel L.J.J."/>
        </authorList>
    </citation>
    <scope>NUCLEOTIDE SEQUENCE</scope>
    <source>
        <strain evidence="1">D49</strain>
    </source>
</reference>
<protein>
    <submittedName>
        <fullName evidence="1">Uncharacterized protein</fullName>
    </submittedName>
</protein>
<evidence type="ECO:0000313" key="2">
    <source>
        <dbReference type="Proteomes" id="UP000717328"/>
    </source>
</evidence>